<gene>
    <name evidence="10" type="ORF">MGWOODY_Clf193</name>
</gene>
<comment type="similarity">
    <text evidence="3">Belongs to the protein kinase superfamily. NEK Ser/Thr protein kinase family. NIMA subfamily.</text>
</comment>
<name>A0A160VBQ8_9ZZZZ</name>
<dbReference type="InterPro" id="IPR000719">
    <property type="entry name" value="Prot_kinase_dom"/>
</dbReference>
<dbReference type="Pfam" id="PF07714">
    <property type="entry name" value="PK_Tyr_Ser-Thr"/>
    <property type="match status" value="1"/>
</dbReference>
<keyword evidence="10" id="KW-0723">Serine/threonine-protein kinase</keyword>
<keyword evidence="4 10" id="KW-0808">Transferase</keyword>
<dbReference type="PROSITE" id="PS50011">
    <property type="entry name" value="PROTEIN_KINASE_DOM"/>
    <property type="match status" value="1"/>
</dbReference>
<keyword evidence="8" id="KW-0963">Cytoplasm</keyword>
<evidence type="ECO:0000259" key="9">
    <source>
        <dbReference type="PROSITE" id="PS50011"/>
    </source>
</evidence>
<organism evidence="10">
    <name type="scientific">hydrothermal vent metagenome</name>
    <dbReference type="NCBI Taxonomy" id="652676"/>
    <lineage>
        <taxon>unclassified sequences</taxon>
        <taxon>metagenomes</taxon>
        <taxon>ecological metagenomes</taxon>
    </lineage>
</organism>
<evidence type="ECO:0000313" key="10">
    <source>
        <dbReference type="EMBL" id="CUV03692.1"/>
    </source>
</evidence>
<keyword evidence="5" id="KW-0547">Nucleotide-binding</keyword>
<proteinExistence type="inferred from homology"/>
<dbReference type="GO" id="GO:0004674">
    <property type="term" value="F:protein serine/threonine kinase activity"/>
    <property type="evidence" value="ECO:0007669"/>
    <property type="project" value="UniProtKB-KW"/>
</dbReference>
<dbReference type="GO" id="GO:0000922">
    <property type="term" value="C:spindle pole"/>
    <property type="evidence" value="ECO:0007669"/>
    <property type="project" value="UniProtKB-SubCell"/>
</dbReference>
<dbReference type="AlphaFoldDB" id="A0A160VBQ8"/>
<dbReference type="InterPro" id="IPR001245">
    <property type="entry name" value="Ser-Thr/Tyr_kinase_cat_dom"/>
</dbReference>
<evidence type="ECO:0000256" key="7">
    <source>
        <dbReference type="ARBA" id="ARBA00022840"/>
    </source>
</evidence>
<evidence type="ECO:0000256" key="6">
    <source>
        <dbReference type="ARBA" id="ARBA00022777"/>
    </source>
</evidence>
<evidence type="ECO:0000256" key="4">
    <source>
        <dbReference type="ARBA" id="ARBA00022679"/>
    </source>
</evidence>
<evidence type="ECO:0000256" key="8">
    <source>
        <dbReference type="ARBA" id="ARBA00023212"/>
    </source>
</evidence>
<evidence type="ECO:0000256" key="2">
    <source>
        <dbReference type="ARBA" id="ARBA00004647"/>
    </source>
</evidence>
<evidence type="ECO:0000256" key="1">
    <source>
        <dbReference type="ARBA" id="ARBA00004300"/>
    </source>
</evidence>
<sequence>MLERLGKYEILETIAAGGQGTVYRARDSGSGDVVALRQEANLASRLDHPNIVKVFDFQVEGGTAYVAMEYVPGVLRGEMQPGTPISPGRAVELAIQVCGAMA</sequence>
<keyword evidence="6 10" id="KW-0418">Kinase</keyword>
<keyword evidence="7" id="KW-0067">ATP-binding</keyword>
<dbReference type="Gene3D" id="3.30.200.20">
    <property type="entry name" value="Phosphorylase Kinase, domain 1"/>
    <property type="match status" value="2"/>
</dbReference>
<feature type="domain" description="Protein kinase" evidence="9">
    <location>
        <begin position="8"/>
        <end position="102"/>
    </location>
</feature>
<accession>A0A160VBQ8</accession>
<dbReference type="InterPro" id="IPR011009">
    <property type="entry name" value="Kinase-like_dom_sf"/>
</dbReference>
<keyword evidence="8" id="KW-0206">Cytoskeleton</keyword>
<dbReference type="PANTHER" id="PTHR43289:SF6">
    <property type="entry name" value="SERINE_THREONINE-PROTEIN KINASE NEKL-3"/>
    <property type="match status" value="1"/>
</dbReference>
<dbReference type="GO" id="GO:0005524">
    <property type="term" value="F:ATP binding"/>
    <property type="evidence" value="ECO:0007669"/>
    <property type="project" value="UniProtKB-KW"/>
</dbReference>
<evidence type="ECO:0000256" key="5">
    <source>
        <dbReference type="ARBA" id="ARBA00022741"/>
    </source>
</evidence>
<evidence type="ECO:0000256" key="3">
    <source>
        <dbReference type="ARBA" id="ARBA00010886"/>
    </source>
</evidence>
<dbReference type="GO" id="GO:0005813">
    <property type="term" value="C:centrosome"/>
    <property type="evidence" value="ECO:0007669"/>
    <property type="project" value="UniProtKB-SubCell"/>
</dbReference>
<protein>
    <submittedName>
        <fullName evidence="10">Serine/threonine protein kinase</fullName>
        <ecNumber evidence="10">2.7.11.1</ecNumber>
    </submittedName>
</protein>
<dbReference type="SUPFAM" id="SSF56112">
    <property type="entry name" value="Protein kinase-like (PK-like)"/>
    <property type="match status" value="1"/>
</dbReference>
<dbReference type="EC" id="2.7.11.1" evidence="10"/>
<reference evidence="10" key="1">
    <citation type="submission" date="2015-10" db="EMBL/GenBank/DDBJ databases">
        <authorList>
            <person name="Gilbert D.G."/>
        </authorList>
    </citation>
    <scope>NUCLEOTIDE SEQUENCE</scope>
</reference>
<dbReference type="PANTHER" id="PTHR43289">
    <property type="entry name" value="MITOGEN-ACTIVATED PROTEIN KINASE KINASE KINASE 20-RELATED"/>
    <property type="match status" value="1"/>
</dbReference>
<dbReference type="EMBL" id="FAXA01000455">
    <property type="protein sequence ID" value="CUV03692.1"/>
    <property type="molecule type" value="Genomic_DNA"/>
</dbReference>
<comment type="subcellular location">
    <subcellularLocation>
        <location evidence="1">Cytoplasm</location>
        <location evidence="1">Cytoskeleton</location>
        <location evidence="1">Microtubule organizing center</location>
        <location evidence="1">Centrosome</location>
    </subcellularLocation>
    <subcellularLocation>
        <location evidence="2">Cytoplasm</location>
        <location evidence="2">Cytoskeleton</location>
        <location evidence="2">Spindle pole</location>
    </subcellularLocation>
</comment>